<name>A0A286GHQ2_9PROT</name>
<dbReference type="RefSeq" id="WP_097279041.1">
    <property type="nucleotide sequence ID" value="NZ_OCNJ01000004.1"/>
</dbReference>
<dbReference type="EMBL" id="OCNJ01000004">
    <property type="protein sequence ID" value="SOD94639.1"/>
    <property type="molecule type" value="Genomic_DNA"/>
</dbReference>
<accession>A0A286GHQ2</accession>
<proteinExistence type="predicted"/>
<evidence type="ECO:0000313" key="1">
    <source>
        <dbReference type="EMBL" id="SOD94639.1"/>
    </source>
</evidence>
<sequence>MTTAAARSDALLASARASRAAAEKFRTEVERLKGVSFEGSLAAVAEFRLMARDLMAGSSALAARANAQATVNARLGVVPQLAAAE</sequence>
<gene>
    <name evidence="1" type="ORF">SAMN05421508_10468</name>
</gene>
<evidence type="ECO:0000313" key="2">
    <source>
        <dbReference type="Proteomes" id="UP000219621"/>
    </source>
</evidence>
<organism evidence="1 2">
    <name type="scientific">Caenispirillum bisanense</name>
    <dbReference type="NCBI Taxonomy" id="414052"/>
    <lineage>
        <taxon>Bacteria</taxon>
        <taxon>Pseudomonadati</taxon>
        <taxon>Pseudomonadota</taxon>
        <taxon>Alphaproteobacteria</taxon>
        <taxon>Rhodospirillales</taxon>
        <taxon>Novispirillaceae</taxon>
        <taxon>Caenispirillum</taxon>
    </lineage>
</organism>
<keyword evidence="2" id="KW-1185">Reference proteome</keyword>
<protein>
    <submittedName>
        <fullName evidence="1">Uncharacterized protein</fullName>
    </submittedName>
</protein>
<dbReference type="AlphaFoldDB" id="A0A286GHQ2"/>
<reference evidence="1 2" key="1">
    <citation type="submission" date="2017-09" db="EMBL/GenBank/DDBJ databases">
        <authorList>
            <person name="Ehlers B."/>
            <person name="Leendertz F.H."/>
        </authorList>
    </citation>
    <scope>NUCLEOTIDE SEQUENCE [LARGE SCALE GENOMIC DNA]</scope>
    <source>
        <strain evidence="1 2">USBA 140</strain>
    </source>
</reference>
<dbReference type="Proteomes" id="UP000219621">
    <property type="component" value="Unassembled WGS sequence"/>
</dbReference>